<feature type="domain" description="UDP-glucose/GDP-mannose dehydrogenase C-terminal" evidence="4">
    <location>
        <begin position="317"/>
        <end position="412"/>
    </location>
</feature>
<evidence type="ECO:0000256" key="3">
    <source>
        <dbReference type="PIRNR" id="PIRNR000124"/>
    </source>
</evidence>
<comment type="similarity">
    <text evidence="3">Belongs to the UDP-glucose/GDP-mannose dehydrogenase family.</text>
</comment>
<dbReference type="Pfam" id="PF03721">
    <property type="entry name" value="UDPG_MGDP_dh_N"/>
    <property type="match status" value="1"/>
</dbReference>
<gene>
    <name evidence="5" type="ORF">JOF46_002354</name>
</gene>
<keyword evidence="1" id="KW-0560">Oxidoreductase</keyword>
<dbReference type="EMBL" id="JAGIOE010000001">
    <property type="protein sequence ID" value="MBP2374442.1"/>
    <property type="molecule type" value="Genomic_DNA"/>
</dbReference>
<dbReference type="SUPFAM" id="SSF48179">
    <property type="entry name" value="6-phosphogluconate dehydrogenase C-terminal domain-like"/>
    <property type="match status" value="1"/>
</dbReference>
<protein>
    <submittedName>
        <fullName evidence="5">Nucleotide sugar dehydrogenase</fullName>
    </submittedName>
</protein>
<reference evidence="5 6" key="1">
    <citation type="submission" date="2021-03" db="EMBL/GenBank/DDBJ databases">
        <title>Sequencing the genomes of 1000 actinobacteria strains.</title>
        <authorList>
            <person name="Klenk H.-P."/>
        </authorList>
    </citation>
    <scope>NUCLEOTIDE SEQUENCE [LARGE SCALE GENOMIC DNA]</scope>
    <source>
        <strain evidence="5 6">DSM 15454</strain>
    </source>
</reference>
<evidence type="ECO:0000256" key="2">
    <source>
        <dbReference type="ARBA" id="ARBA00023027"/>
    </source>
</evidence>
<dbReference type="InterPro" id="IPR017476">
    <property type="entry name" value="UDP-Glc/GDP-Man"/>
</dbReference>
<organism evidence="5 6">
    <name type="scientific">Paeniglutamicibacter psychrophenolicus</name>
    <dbReference type="NCBI Taxonomy" id="257454"/>
    <lineage>
        <taxon>Bacteria</taxon>
        <taxon>Bacillati</taxon>
        <taxon>Actinomycetota</taxon>
        <taxon>Actinomycetes</taxon>
        <taxon>Micrococcales</taxon>
        <taxon>Micrococcaceae</taxon>
        <taxon>Paeniglutamicibacter</taxon>
    </lineage>
</organism>
<evidence type="ECO:0000259" key="4">
    <source>
        <dbReference type="SMART" id="SM00984"/>
    </source>
</evidence>
<name>A0ABS4WE27_9MICC</name>
<keyword evidence="2" id="KW-0520">NAD</keyword>
<sequence length="418" mass="45155">MQKLVVVGQGYVGLPLSQGATHAGLQVTGLELNPAVVKNLNAGISHVDDISNAELSDLIAKGYRASTDPAVIAEADVVVICVPTPLGDAGSPDLGAVIGATKTIRDNLSGETLVVLESTTYPGTTEEVCLPILTENGAKLDEDLFLAFSPERIDPGNPVYGLTNTPKIVGGMSAVSGDRAYAFYDQFIDTVVRSKGAKEAETAKLLENTYRHINIALVNEMSKFCNDLGIDLWDVIDVAKTKPFGFQAFYPGPGVGGHCIPIDPNYLSYSVRKSLGYPFRFVELAEEINNSMPRYVVDRVQDVLNKSAKALNGSKVLLLGVTYKPNIADQRHSPAVPVAEVFFERGADISFHDPKVEEWHVGERTIQRVESLDEAIKDADIVVMLQNHEAYNADELATQSQAFFDTRGVSSSSNAVRL</sequence>
<dbReference type="PIRSF" id="PIRSF500136">
    <property type="entry name" value="UDP_ManNAc_DH"/>
    <property type="match status" value="1"/>
</dbReference>
<dbReference type="InterPro" id="IPR014026">
    <property type="entry name" value="UDP-Glc/GDP-Man_DH_dimer"/>
</dbReference>
<keyword evidence="6" id="KW-1185">Reference proteome</keyword>
<evidence type="ECO:0000256" key="1">
    <source>
        <dbReference type="ARBA" id="ARBA00023002"/>
    </source>
</evidence>
<dbReference type="InterPro" id="IPR014027">
    <property type="entry name" value="UDP-Glc/GDP-Man_DH_C"/>
</dbReference>
<dbReference type="InterPro" id="IPR008927">
    <property type="entry name" value="6-PGluconate_DH-like_C_sf"/>
</dbReference>
<comment type="caution">
    <text evidence="5">The sequence shown here is derived from an EMBL/GenBank/DDBJ whole genome shotgun (WGS) entry which is preliminary data.</text>
</comment>
<proteinExistence type="inferred from homology"/>
<dbReference type="RefSeq" id="WP_209907459.1">
    <property type="nucleotide sequence ID" value="NZ_BAAAMI010000017.1"/>
</dbReference>
<dbReference type="PANTHER" id="PTHR43491:SF1">
    <property type="entry name" value="UDP-N-ACETYL-D-MANNOSAMINE DEHYDROGENASE"/>
    <property type="match status" value="1"/>
</dbReference>
<evidence type="ECO:0000313" key="5">
    <source>
        <dbReference type="EMBL" id="MBP2374442.1"/>
    </source>
</evidence>
<dbReference type="InterPro" id="IPR036220">
    <property type="entry name" value="UDP-Glc/GDP-Man_DH_C_sf"/>
</dbReference>
<evidence type="ECO:0000313" key="6">
    <source>
        <dbReference type="Proteomes" id="UP000766570"/>
    </source>
</evidence>
<dbReference type="SUPFAM" id="SSF52413">
    <property type="entry name" value="UDP-glucose/GDP-mannose dehydrogenase C-terminal domain"/>
    <property type="match status" value="1"/>
</dbReference>
<dbReference type="SUPFAM" id="SSF51735">
    <property type="entry name" value="NAD(P)-binding Rossmann-fold domains"/>
    <property type="match status" value="1"/>
</dbReference>
<dbReference type="InterPro" id="IPR001732">
    <property type="entry name" value="UDP-Glc/GDP-Man_DH_N"/>
</dbReference>
<dbReference type="NCBIfam" id="TIGR03026">
    <property type="entry name" value="NDP-sugDHase"/>
    <property type="match status" value="1"/>
</dbReference>
<dbReference type="SMART" id="SM00984">
    <property type="entry name" value="UDPG_MGDP_dh_C"/>
    <property type="match status" value="1"/>
</dbReference>
<dbReference type="Pfam" id="PF00984">
    <property type="entry name" value="UDPG_MGDP_dh"/>
    <property type="match status" value="1"/>
</dbReference>
<dbReference type="Pfam" id="PF03720">
    <property type="entry name" value="UDPG_MGDP_dh_C"/>
    <property type="match status" value="1"/>
</dbReference>
<dbReference type="Proteomes" id="UP000766570">
    <property type="component" value="Unassembled WGS sequence"/>
</dbReference>
<dbReference type="PANTHER" id="PTHR43491">
    <property type="entry name" value="UDP-N-ACETYL-D-MANNOSAMINE DEHYDROGENASE"/>
    <property type="match status" value="1"/>
</dbReference>
<accession>A0ABS4WE27</accession>
<dbReference type="InterPro" id="IPR028359">
    <property type="entry name" value="UDP_ManNAc/GlcNAc_DH"/>
</dbReference>
<dbReference type="Gene3D" id="3.40.50.720">
    <property type="entry name" value="NAD(P)-binding Rossmann-like Domain"/>
    <property type="match status" value="2"/>
</dbReference>
<dbReference type="InterPro" id="IPR036291">
    <property type="entry name" value="NAD(P)-bd_dom_sf"/>
</dbReference>
<dbReference type="PIRSF" id="PIRSF000124">
    <property type="entry name" value="UDPglc_GDPman_dh"/>
    <property type="match status" value="1"/>
</dbReference>